<feature type="compositionally biased region" description="Polar residues" evidence="2">
    <location>
        <begin position="68"/>
        <end position="108"/>
    </location>
</feature>
<reference evidence="4 5" key="1">
    <citation type="submission" date="2016-07" db="EMBL/GenBank/DDBJ databases">
        <title>Pervasive Adenine N6-methylation of Active Genes in Fungi.</title>
        <authorList>
            <consortium name="DOE Joint Genome Institute"/>
            <person name="Mondo S.J."/>
            <person name="Dannebaum R.O."/>
            <person name="Kuo R.C."/>
            <person name="Labutti K."/>
            <person name="Haridas S."/>
            <person name="Kuo A."/>
            <person name="Salamov A."/>
            <person name="Ahrendt S.R."/>
            <person name="Lipzen A."/>
            <person name="Sullivan W."/>
            <person name="Andreopoulos W.B."/>
            <person name="Clum A."/>
            <person name="Lindquist E."/>
            <person name="Daum C."/>
            <person name="Ramamoorthy G.K."/>
            <person name="Gryganskyi A."/>
            <person name="Culley D."/>
            <person name="Magnuson J.K."/>
            <person name="James T.Y."/>
            <person name="O'Malley M.A."/>
            <person name="Stajich J.E."/>
            <person name="Spatafora J.W."/>
            <person name="Visel A."/>
            <person name="Grigoriev I.V."/>
        </authorList>
    </citation>
    <scope>NUCLEOTIDE SEQUENCE [LARGE SCALE GENOMIC DNA]</scope>
    <source>
        <strain evidence="4 5">NRRL 1336</strain>
    </source>
</reference>
<dbReference type="InterPro" id="IPR011598">
    <property type="entry name" value="bHLH_dom"/>
</dbReference>
<proteinExistence type="predicted"/>
<protein>
    <recommendedName>
        <fullName evidence="3">BHLH domain-containing protein</fullName>
    </recommendedName>
</protein>
<dbReference type="EMBL" id="MCGE01000002">
    <property type="protein sequence ID" value="ORZ24173.1"/>
    <property type="molecule type" value="Genomic_DNA"/>
</dbReference>
<feature type="region of interest" description="Disordered" evidence="2">
    <location>
        <begin position="44"/>
        <end position="108"/>
    </location>
</feature>
<evidence type="ECO:0000313" key="4">
    <source>
        <dbReference type="EMBL" id="ORZ24173.1"/>
    </source>
</evidence>
<feature type="region of interest" description="Disordered" evidence="2">
    <location>
        <begin position="486"/>
        <end position="511"/>
    </location>
</feature>
<dbReference type="Gene3D" id="4.10.280.10">
    <property type="entry name" value="Helix-loop-helix DNA-binding domain"/>
    <property type="match status" value="1"/>
</dbReference>
<feature type="compositionally biased region" description="Low complexity" evidence="2">
    <location>
        <begin position="362"/>
        <end position="373"/>
    </location>
</feature>
<accession>A0A1X2IY14</accession>
<feature type="region of interest" description="Disordered" evidence="2">
    <location>
        <begin position="359"/>
        <end position="383"/>
    </location>
</feature>
<dbReference type="AlphaFoldDB" id="A0A1X2IY14"/>
<dbReference type="STRING" id="90262.A0A1X2IY14"/>
<feature type="compositionally biased region" description="Low complexity" evidence="2">
    <location>
        <begin position="412"/>
        <end position="424"/>
    </location>
</feature>
<comment type="caution">
    <text evidence="4">The sequence shown here is derived from an EMBL/GenBank/DDBJ whole genome shotgun (WGS) entry which is preliminary data.</text>
</comment>
<dbReference type="PROSITE" id="PS50888">
    <property type="entry name" value="BHLH"/>
    <property type="match status" value="1"/>
</dbReference>
<keyword evidence="1" id="KW-0175">Coiled coil</keyword>
<feature type="compositionally biased region" description="Low complexity" evidence="2">
    <location>
        <begin position="252"/>
        <end position="271"/>
    </location>
</feature>
<dbReference type="SUPFAM" id="SSF47459">
    <property type="entry name" value="HLH, helix-loop-helix DNA-binding domain"/>
    <property type="match status" value="1"/>
</dbReference>
<feature type="compositionally biased region" description="Low complexity" evidence="2">
    <location>
        <begin position="225"/>
        <end position="245"/>
    </location>
</feature>
<feature type="domain" description="BHLH" evidence="3">
    <location>
        <begin position="570"/>
        <end position="663"/>
    </location>
</feature>
<feature type="coiled-coil region" evidence="1">
    <location>
        <begin position="660"/>
        <end position="722"/>
    </location>
</feature>
<feature type="compositionally biased region" description="Polar residues" evidence="2">
    <location>
        <begin position="486"/>
        <end position="496"/>
    </location>
</feature>
<evidence type="ECO:0000256" key="2">
    <source>
        <dbReference type="SAM" id="MobiDB-lite"/>
    </source>
</evidence>
<gene>
    <name evidence="4" type="ORF">BCR42DRAFT_486482</name>
</gene>
<feature type="region of interest" description="Disordered" evidence="2">
    <location>
        <begin position="309"/>
        <end position="331"/>
    </location>
</feature>
<dbReference type="Pfam" id="PF00010">
    <property type="entry name" value="HLH"/>
    <property type="match status" value="1"/>
</dbReference>
<name>A0A1X2IY14_9FUNG</name>
<sequence>MMDFSSFDLDNTKDQQSIQHPYSNDTENFDQDASDFFAFIDPTNFHSTATGLDQQQQQQQHAPPPMDNQLQSTHDSQSSTHIMSGGSNLQNDTQNPIRNNNSSYPLMSPMQMNVNEYQTPLQQPMVTDYPEDEEFFTPLISPAIPPNYYTNLRSDTNFSPLTSPALGPQQHPSMNHHYHLQQQQQQQQQQHNGYSTTNYFSTGNTSQDGQSSEELQERLAMIERQQQQLRSHMQQSSSSPSSTSSPAIAVTASPLSSSSSPIHKSTSSATSAYGNSLSVNASNPSVTKPKQQTLRHKIAMSSPQFNPIAHSQSPRMHPSNHTHHNHPVAGNSSTIGYQNTHTTISPATPSLLMKLGNGLHQSTNTSNSSNTTSPATLPMKPSHDSIIDSMMSLPDAILPPSNTASKKKPLKKATISSTITSTSTTKRRRISYPRSAFTPPALLPSSSATSSYHHQHQHSDNHDMATFDQGIAALVSPAALRPHIPTTSSSTLMSPNTGGGGGGGLTSSPRALKPLISPSLQPNGKRLSSIDEHEAAAILASKSNYQTLREGRAKSLGIDFNTNIQSGMENRRSAHKAAEQRRRDTLKQNFDALRMELLDALIREDEEDDNKMEEGEEEEEEGDGETGGDKQVLATSRLEREKKVKQMSKVVLLQHSYEYMLRLKSENQTKDAKLDKMTKEIRLLRTQCGMEPITEEERQAEAEEKRMEKEKRLARLKRLEDMVDT</sequence>
<feature type="compositionally biased region" description="Acidic residues" evidence="2">
    <location>
        <begin position="604"/>
        <end position="626"/>
    </location>
</feature>
<dbReference type="InterPro" id="IPR036638">
    <property type="entry name" value="HLH_DNA-bd_sf"/>
</dbReference>
<organism evidence="4 5">
    <name type="scientific">Absidia repens</name>
    <dbReference type="NCBI Taxonomy" id="90262"/>
    <lineage>
        <taxon>Eukaryota</taxon>
        <taxon>Fungi</taxon>
        <taxon>Fungi incertae sedis</taxon>
        <taxon>Mucoromycota</taxon>
        <taxon>Mucoromycotina</taxon>
        <taxon>Mucoromycetes</taxon>
        <taxon>Mucorales</taxon>
        <taxon>Cunninghamellaceae</taxon>
        <taxon>Absidia</taxon>
    </lineage>
</organism>
<feature type="compositionally biased region" description="Polar residues" evidence="2">
    <location>
        <begin position="191"/>
        <end position="213"/>
    </location>
</feature>
<feature type="region of interest" description="Disordered" evidence="2">
    <location>
        <begin position="1"/>
        <end position="29"/>
    </location>
</feature>
<feature type="region of interest" description="Disordered" evidence="2">
    <location>
        <begin position="155"/>
        <end position="271"/>
    </location>
</feature>
<feature type="region of interest" description="Disordered" evidence="2">
    <location>
        <begin position="397"/>
        <end position="461"/>
    </location>
</feature>
<feature type="region of interest" description="Disordered" evidence="2">
    <location>
        <begin position="602"/>
        <end position="631"/>
    </location>
</feature>
<feature type="compositionally biased region" description="Polar residues" evidence="2">
    <location>
        <begin position="44"/>
        <end position="53"/>
    </location>
</feature>
<feature type="compositionally biased region" description="Low complexity" evidence="2">
    <location>
        <begin position="181"/>
        <end position="190"/>
    </location>
</feature>
<evidence type="ECO:0000259" key="3">
    <source>
        <dbReference type="PROSITE" id="PS50888"/>
    </source>
</evidence>
<evidence type="ECO:0000256" key="1">
    <source>
        <dbReference type="SAM" id="Coils"/>
    </source>
</evidence>
<dbReference type="Proteomes" id="UP000193560">
    <property type="component" value="Unassembled WGS sequence"/>
</dbReference>
<evidence type="ECO:0000313" key="5">
    <source>
        <dbReference type="Proteomes" id="UP000193560"/>
    </source>
</evidence>
<dbReference type="OrthoDB" id="5344169at2759"/>
<keyword evidence="5" id="KW-1185">Reference proteome</keyword>
<feature type="compositionally biased region" description="Low complexity" evidence="2">
    <location>
        <begin position="435"/>
        <end position="451"/>
    </location>
</feature>
<feature type="compositionally biased region" description="Polar residues" evidence="2">
    <location>
        <begin position="14"/>
        <end position="26"/>
    </location>
</feature>
<dbReference type="SMART" id="SM00353">
    <property type="entry name" value="HLH"/>
    <property type="match status" value="1"/>
</dbReference>
<dbReference type="GO" id="GO:0046983">
    <property type="term" value="F:protein dimerization activity"/>
    <property type="evidence" value="ECO:0007669"/>
    <property type="project" value="InterPro"/>
</dbReference>